<evidence type="ECO:0000313" key="4">
    <source>
        <dbReference type="Proteomes" id="UP000572817"/>
    </source>
</evidence>
<feature type="domain" description="DUF7779" evidence="2">
    <location>
        <begin position="365"/>
        <end position="458"/>
    </location>
</feature>
<dbReference type="InterPro" id="IPR011990">
    <property type="entry name" value="TPR-like_helical_dom_sf"/>
</dbReference>
<organism evidence="3 4">
    <name type="scientific">Botryosphaeria dothidea</name>
    <dbReference type="NCBI Taxonomy" id="55169"/>
    <lineage>
        <taxon>Eukaryota</taxon>
        <taxon>Fungi</taxon>
        <taxon>Dikarya</taxon>
        <taxon>Ascomycota</taxon>
        <taxon>Pezizomycotina</taxon>
        <taxon>Dothideomycetes</taxon>
        <taxon>Dothideomycetes incertae sedis</taxon>
        <taxon>Botryosphaeriales</taxon>
        <taxon>Botryosphaeriaceae</taxon>
        <taxon>Botryosphaeria</taxon>
    </lineage>
</organism>
<gene>
    <name evidence="3" type="ORF">GTA08_BOTSDO04176</name>
</gene>
<feature type="region of interest" description="Disordered" evidence="1">
    <location>
        <begin position="38"/>
        <end position="71"/>
    </location>
</feature>
<dbReference type="SUPFAM" id="SSF48452">
    <property type="entry name" value="TPR-like"/>
    <property type="match status" value="1"/>
</dbReference>
<keyword evidence="4" id="KW-1185">Reference proteome</keyword>
<dbReference type="GO" id="GO:0043531">
    <property type="term" value="F:ADP binding"/>
    <property type="evidence" value="ECO:0007669"/>
    <property type="project" value="InterPro"/>
</dbReference>
<dbReference type="SMART" id="SM00028">
    <property type="entry name" value="TPR"/>
    <property type="match status" value="2"/>
</dbReference>
<reference evidence="3" key="1">
    <citation type="submission" date="2020-04" db="EMBL/GenBank/DDBJ databases">
        <title>Genome Assembly and Annotation of Botryosphaeria dothidea sdau 11-99, a Latent Pathogen of Apple Fruit Ring Rot in China.</title>
        <authorList>
            <person name="Yu C."/>
            <person name="Diao Y."/>
            <person name="Lu Q."/>
            <person name="Zhao J."/>
            <person name="Cui S."/>
            <person name="Peng C."/>
            <person name="He B."/>
            <person name="Liu H."/>
        </authorList>
    </citation>
    <scope>NUCLEOTIDE SEQUENCE [LARGE SCALE GENOMIC DNA]</scope>
    <source>
        <strain evidence="3">Sdau11-99</strain>
    </source>
</reference>
<proteinExistence type="predicted"/>
<dbReference type="InterPro" id="IPR027417">
    <property type="entry name" value="P-loop_NTPase"/>
</dbReference>
<dbReference type="EMBL" id="WWBZ02000022">
    <property type="protein sequence ID" value="KAF4307943.1"/>
    <property type="molecule type" value="Genomic_DNA"/>
</dbReference>
<dbReference type="PANTHER" id="PTHR35205">
    <property type="entry name" value="NB-ARC AND TPR DOMAIN PROTEIN"/>
    <property type="match status" value="1"/>
</dbReference>
<dbReference type="SUPFAM" id="SSF52540">
    <property type="entry name" value="P-loop containing nucleoside triphosphate hydrolases"/>
    <property type="match status" value="1"/>
</dbReference>
<dbReference type="PANTHER" id="PTHR35205:SF1">
    <property type="entry name" value="ZU5 DOMAIN-CONTAINING PROTEIN"/>
    <property type="match status" value="1"/>
</dbReference>
<dbReference type="OrthoDB" id="6161812at2759"/>
<feature type="compositionally biased region" description="Basic and acidic residues" evidence="1">
    <location>
        <begin position="38"/>
        <end position="47"/>
    </location>
</feature>
<accession>A0A8H4IX07</accession>
<sequence length="839" mass="94353">MAHLNVIYSLRITHDSRLTILDDVPEALAELTVKDASDVESLGHENPQDNFDPPSDPRATHGSSDAHVGDIPEVSNFASTLPNPNLPCHIIPTSRNTGFYGREDVLKQLDRIFLETINDTESASSSGKEPTMFALVSPGGVGKTQIATEFVHSRRDRFDAIFWIYADQTVKLADGFSKFASKLGLVLEDSADSKDPVVIRETVKGWMANPVKSYEASEGSVEKASWLLVFDNADSSEILSEFWPADGPGCVLLTSRYPFHLDGVEDKMLQPFSTEESFNFLMKLTKREEDPDERQPGHDIAEKLGGLPLALTQMAGIITRKDLSFVEFLAAYDEREDQEELFETKIDNPLQRRTSTYAHTLASVWALESLKHGRALLDILSLLDPDEIPEAILTAFLSSKNGSKDPPILYDYPRSTNHYQRARTELLQSSLIFRERAMKSIIVHRMVQDVARAKMTAPRLRLTFSTCLHLVSAIWPFEAFGWRHGIAIWSACEELFPHVMKLKDFSEKLEDLDSDASSMFQLARLLTDAGWFHHEAGNSLEALPFFEKAKEHGEFMKLNLADELFTDDTISTEEVTSMLAEIHHNIGCLATETKKPVEAVRHFTIFNDMMAEEARLNDKQKEYAISWNELGIARMMNRDWQKAESCFLRSIEIMKSVDASAKELQSLPTVNLGLAYWLQGDRLEEADSVTGRFLHAIGNVKADLAKQISDDTLLDESRQYHQRALSHYRDTVGKNHHRTADTCVKVADHCIRLNMLDAASSLLDQALKVFTGRPVYLPEKARAIFMRARVLELLGHDKEAAGQKETSIKMLNKLTASEVKAASEVTNADLDKAICFWSR</sequence>
<dbReference type="AlphaFoldDB" id="A0A8H4IX07"/>
<comment type="caution">
    <text evidence="3">The sequence shown here is derived from an EMBL/GenBank/DDBJ whole genome shotgun (WGS) entry which is preliminary data.</text>
</comment>
<evidence type="ECO:0000256" key="1">
    <source>
        <dbReference type="SAM" id="MobiDB-lite"/>
    </source>
</evidence>
<name>A0A8H4IX07_9PEZI</name>
<evidence type="ECO:0000259" key="2">
    <source>
        <dbReference type="Pfam" id="PF25000"/>
    </source>
</evidence>
<dbReference type="Proteomes" id="UP000572817">
    <property type="component" value="Unassembled WGS sequence"/>
</dbReference>
<dbReference type="InterPro" id="IPR056681">
    <property type="entry name" value="DUF7779"/>
</dbReference>
<protein>
    <submittedName>
        <fullName evidence="3">Tetratricopeptide repeat domain-containing protein</fullName>
    </submittedName>
</protein>
<evidence type="ECO:0000313" key="3">
    <source>
        <dbReference type="EMBL" id="KAF4307943.1"/>
    </source>
</evidence>
<dbReference type="Pfam" id="PF25000">
    <property type="entry name" value="DUF7779"/>
    <property type="match status" value="1"/>
</dbReference>
<dbReference type="InterPro" id="IPR019734">
    <property type="entry name" value="TPR_rpt"/>
</dbReference>
<dbReference type="Gene3D" id="1.25.40.10">
    <property type="entry name" value="Tetratricopeptide repeat domain"/>
    <property type="match status" value="2"/>
</dbReference>
<dbReference type="Gene3D" id="3.40.50.300">
    <property type="entry name" value="P-loop containing nucleotide triphosphate hydrolases"/>
    <property type="match status" value="1"/>
</dbReference>